<evidence type="ECO:0000313" key="9">
    <source>
        <dbReference type="EMBL" id="OIP04274.1"/>
    </source>
</evidence>
<dbReference type="InterPro" id="IPR020930">
    <property type="entry name" value="Ribosomal_uL5_bac-type"/>
</dbReference>
<evidence type="ECO:0000259" key="8">
    <source>
        <dbReference type="Pfam" id="PF14693"/>
    </source>
</evidence>
<sequence>MPDKLKLKVSSRKLIGRKVKQLRAQGILPANIYGKGVKSVSIQQSLKDFAAAFKQVGETGILELFVDKETKPRPVLVHHVQQHPVSDEILHVDFRQVDLTETVTVKIPVEITGEAPAITKGGVLIQLINEVEVEALPADLPDKFTLDVSHLEEIGQGLSLKDLKVSSKVKLLAEKLEELVVKIESPTKEEEVKPVEEVPVPVEGEAEPETKEEEKPTEPIKEEKPGK</sequence>
<evidence type="ECO:0000256" key="1">
    <source>
        <dbReference type="ARBA" id="ARBA00022730"/>
    </source>
</evidence>
<feature type="compositionally biased region" description="Basic and acidic residues" evidence="6">
    <location>
        <begin position="208"/>
        <end position="227"/>
    </location>
</feature>
<dbReference type="Gene3D" id="2.170.120.20">
    <property type="entry name" value="Ribosomal protein L25, beta domain"/>
    <property type="match status" value="1"/>
</dbReference>
<dbReference type="HAMAP" id="MF_01334">
    <property type="entry name" value="Ribosomal_bL25_CTC"/>
    <property type="match status" value="1"/>
</dbReference>
<dbReference type="GO" id="GO:0006412">
    <property type="term" value="P:translation"/>
    <property type="evidence" value="ECO:0007669"/>
    <property type="project" value="UniProtKB-UniRule"/>
</dbReference>
<dbReference type="Proteomes" id="UP000183605">
    <property type="component" value="Unassembled WGS sequence"/>
</dbReference>
<dbReference type="Pfam" id="PF01386">
    <property type="entry name" value="Ribosomal_L25p"/>
    <property type="match status" value="1"/>
</dbReference>
<dbReference type="Pfam" id="PF14693">
    <property type="entry name" value="Ribosomal_TL5_C"/>
    <property type="match status" value="1"/>
</dbReference>
<evidence type="ECO:0000256" key="4">
    <source>
        <dbReference type="ARBA" id="ARBA00023274"/>
    </source>
</evidence>
<dbReference type="GO" id="GO:0003735">
    <property type="term" value="F:structural constituent of ribosome"/>
    <property type="evidence" value="ECO:0007669"/>
    <property type="project" value="InterPro"/>
</dbReference>
<dbReference type="InterPro" id="IPR037121">
    <property type="entry name" value="Ribosomal_bL25_C"/>
</dbReference>
<evidence type="ECO:0000256" key="2">
    <source>
        <dbReference type="ARBA" id="ARBA00022884"/>
    </source>
</evidence>
<protein>
    <recommendedName>
        <fullName evidence="5">Large ribosomal subunit protein bL25</fullName>
    </recommendedName>
    <alternativeName>
        <fullName evidence="5">General stress protein CTC</fullName>
    </alternativeName>
</protein>
<dbReference type="InterPro" id="IPR001021">
    <property type="entry name" value="Ribosomal_bL25_long"/>
</dbReference>
<dbReference type="GO" id="GO:0022625">
    <property type="term" value="C:cytosolic large ribosomal subunit"/>
    <property type="evidence" value="ECO:0007669"/>
    <property type="project" value="TreeGrafter"/>
</dbReference>
<dbReference type="CDD" id="cd00495">
    <property type="entry name" value="Ribosomal_L25_TL5_CTC"/>
    <property type="match status" value="1"/>
</dbReference>
<dbReference type="InterPro" id="IPR020056">
    <property type="entry name" value="Rbsml_bL25/Gln-tRNA_synth_N"/>
</dbReference>
<dbReference type="PANTHER" id="PTHR33284:SF1">
    <property type="entry name" value="RIBOSOMAL PROTEIN L25_GLN-TRNA SYNTHETASE, ANTI-CODON-BINDING DOMAIN-CONTAINING PROTEIN"/>
    <property type="match status" value="1"/>
</dbReference>
<evidence type="ECO:0000256" key="3">
    <source>
        <dbReference type="ARBA" id="ARBA00022980"/>
    </source>
</evidence>
<feature type="region of interest" description="Disordered" evidence="6">
    <location>
        <begin position="186"/>
        <end position="227"/>
    </location>
</feature>
<dbReference type="InterPro" id="IPR029751">
    <property type="entry name" value="Ribosomal_L25_dom"/>
</dbReference>
<comment type="similarity">
    <text evidence="5">Belongs to the bacterial ribosomal protein bL25 family. CTC subfamily.</text>
</comment>
<evidence type="ECO:0000256" key="5">
    <source>
        <dbReference type="HAMAP-Rule" id="MF_01334"/>
    </source>
</evidence>
<dbReference type="GO" id="GO:0008097">
    <property type="term" value="F:5S rRNA binding"/>
    <property type="evidence" value="ECO:0007669"/>
    <property type="project" value="InterPro"/>
</dbReference>
<dbReference type="EMBL" id="MNXQ01000008">
    <property type="protein sequence ID" value="OIP04274.1"/>
    <property type="molecule type" value="Genomic_DNA"/>
</dbReference>
<keyword evidence="2 5" id="KW-0694">RNA-binding</keyword>
<keyword evidence="1 5" id="KW-0699">rRNA-binding</keyword>
<accession>A0A1J5B8I4</accession>
<comment type="caution">
    <text evidence="9">The sequence shown here is derived from an EMBL/GenBank/DDBJ whole genome shotgun (WGS) entry which is preliminary data.</text>
</comment>
<organism evidence="9 10">
    <name type="scientific">Candidatus Beckwithbacteria bacterium CG2_30_44_31</name>
    <dbReference type="NCBI Taxonomy" id="1805035"/>
    <lineage>
        <taxon>Bacteria</taxon>
        <taxon>Candidatus Beckwithiibacteriota</taxon>
    </lineage>
</organism>
<keyword evidence="4 5" id="KW-0687">Ribonucleoprotein</keyword>
<reference evidence="9 10" key="1">
    <citation type="journal article" date="2016" name="Environ. Microbiol.">
        <title>Genomic resolution of a cold subsurface aquifer community provides metabolic insights for novel microbes adapted to high CO concentrations.</title>
        <authorList>
            <person name="Probst A.J."/>
            <person name="Castelle C.J."/>
            <person name="Singh A."/>
            <person name="Brown C.T."/>
            <person name="Anantharaman K."/>
            <person name="Sharon I."/>
            <person name="Hug L.A."/>
            <person name="Burstein D."/>
            <person name="Emerson J.B."/>
            <person name="Thomas B.C."/>
            <person name="Banfield J.F."/>
        </authorList>
    </citation>
    <scope>NUCLEOTIDE SEQUENCE [LARGE SCALE GENOMIC DNA]</scope>
    <source>
        <strain evidence="9">CG2_30_44_31</strain>
    </source>
</reference>
<dbReference type="InterPro" id="IPR020057">
    <property type="entry name" value="Ribosomal_bL25_b-dom"/>
</dbReference>
<dbReference type="InterPro" id="IPR011035">
    <property type="entry name" value="Ribosomal_bL25/Gln-tRNA_synth"/>
</dbReference>
<evidence type="ECO:0000259" key="7">
    <source>
        <dbReference type="Pfam" id="PF01386"/>
    </source>
</evidence>
<dbReference type="SUPFAM" id="SSF50715">
    <property type="entry name" value="Ribosomal protein L25-like"/>
    <property type="match status" value="1"/>
</dbReference>
<gene>
    <name evidence="5" type="primary">rplY</name>
    <name evidence="5" type="synonym">ctc</name>
    <name evidence="9" type="ORF">AUK18_00330</name>
</gene>
<feature type="compositionally biased region" description="Basic and acidic residues" evidence="6">
    <location>
        <begin position="186"/>
        <end position="196"/>
    </location>
</feature>
<evidence type="ECO:0000313" key="10">
    <source>
        <dbReference type="Proteomes" id="UP000183605"/>
    </source>
</evidence>
<dbReference type="Gene3D" id="2.40.240.10">
    <property type="entry name" value="Ribosomal Protein L25, Chain P"/>
    <property type="match status" value="1"/>
</dbReference>
<dbReference type="AlphaFoldDB" id="A0A1J5B8I4"/>
<comment type="subunit">
    <text evidence="5">Part of the 50S ribosomal subunit; part of the 5S rRNA/L5/L18/L25 subcomplex. Contacts the 5S rRNA. Binds to the 5S rRNA independently of L5 and L18.</text>
</comment>
<evidence type="ECO:0000256" key="6">
    <source>
        <dbReference type="SAM" id="MobiDB-lite"/>
    </source>
</evidence>
<proteinExistence type="inferred from homology"/>
<dbReference type="NCBIfam" id="TIGR00731">
    <property type="entry name" value="bL25_bact_ctc"/>
    <property type="match status" value="1"/>
</dbReference>
<feature type="domain" description="Large ribosomal subunit protein bL25 beta" evidence="8">
    <location>
        <begin position="103"/>
        <end position="186"/>
    </location>
</feature>
<name>A0A1J5B8I4_9BACT</name>
<keyword evidence="3 5" id="KW-0689">Ribosomal protein</keyword>
<feature type="domain" description="Large ribosomal subunit protein bL25 L25" evidence="7">
    <location>
        <begin position="7"/>
        <end position="94"/>
    </location>
</feature>
<comment type="function">
    <text evidence="5">This is one of the proteins that binds to the 5S RNA in the ribosome where it forms part of the central protuberance.</text>
</comment>
<dbReference type="PANTHER" id="PTHR33284">
    <property type="entry name" value="RIBOSOMAL PROTEIN L25/GLN-TRNA SYNTHETASE, ANTI-CODON-BINDING DOMAIN-CONTAINING PROTEIN"/>
    <property type="match status" value="1"/>
</dbReference>